<evidence type="ECO:0000313" key="2">
    <source>
        <dbReference type="Proteomes" id="UP001330749"/>
    </source>
</evidence>
<dbReference type="RefSeq" id="WP_327966263.1">
    <property type="nucleotide sequence ID" value="NZ_JARMQG010000021.1"/>
</dbReference>
<keyword evidence="2" id="KW-1185">Reference proteome</keyword>
<organism evidence="1 2">
    <name type="scientific">Bacillus xiapuensis</name>
    <dbReference type="NCBI Taxonomy" id="2014075"/>
    <lineage>
        <taxon>Bacteria</taxon>
        <taxon>Bacillati</taxon>
        <taxon>Bacillota</taxon>
        <taxon>Bacilli</taxon>
        <taxon>Bacillales</taxon>
        <taxon>Bacillaceae</taxon>
        <taxon>Bacillus</taxon>
    </lineage>
</organism>
<dbReference type="Proteomes" id="UP001330749">
    <property type="component" value="Unassembled WGS sequence"/>
</dbReference>
<comment type="caution">
    <text evidence="1">The sequence shown here is derived from an EMBL/GenBank/DDBJ whole genome shotgun (WGS) entry which is preliminary data.</text>
</comment>
<dbReference type="PROSITE" id="PS51318">
    <property type="entry name" value="TAT"/>
    <property type="match status" value="1"/>
</dbReference>
<reference evidence="1 2" key="1">
    <citation type="submission" date="2023-03" db="EMBL/GenBank/DDBJ databases">
        <title>Bacillus Genome Sequencing.</title>
        <authorList>
            <person name="Dunlap C."/>
        </authorList>
    </citation>
    <scope>NUCLEOTIDE SEQUENCE [LARGE SCALE GENOMIC DNA]</scope>
    <source>
        <strain evidence="1 2">B-14544</strain>
    </source>
</reference>
<name>A0ABU6N669_9BACI</name>
<dbReference type="EMBL" id="JARMQG010000021">
    <property type="protein sequence ID" value="MED3561402.1"/>
    <property type="molecule type" value="Genomic_DNA"/>
</dbReference>
<protein>
    <recommendedName>
        <fullName evidence="3">Twin-arginine translocation signal domain-containing protein</fullName>
    </recommendedName>
</protein>
<evidence type="ECO:0008006" key="3">
    <source>
        <dbReference type="Google" id="ProtNLM"/>
    </source>
</evidence>
<proteinExistence type="predicted"/>
<dbReference type="InterPro" id="IPR006311">
    <property type="entry name" value="TAT_signal"/>
</dbReference>
<evidence type="ECO:0000313" key="1">
    <source>
        <dbReference type="EMBL" id="MED3561402.1"/>
    </source>
</evidence>
<accession>A0ABU6N669</accession>
<sequence length="92" mass="10269">MDIQNEDKGLNRRDFIKVGGMSTIALTVVSAGIPGKNLLNTVAHAEKNDHAKLQFKPDGKFKIVQFNDTQDDERIDRWTGFSRISNLGLDPV</sequence>
<gene>
    <name evidence="1" type="ORF">P4447_02410</name>
</gene>